<keyword evidence="14" id="KW-0966">Cell projection</keyword>
<dbReference type="PRINTS" id="PR01009">
    <property type="entry name" value="FLGMRINGFLIF"/>
</dbReference>
<evidence type="ECO:0000256" key="8">
    <source>
        <dbReference type="ARBA" id="ARBA00023143"/>
    </source>
</evidence>
<feature type="region of interest" description="Disordered" evidence="10">
    <location>
        <begin position="261"/>
        <end position="349"/>
    </location>
</feature>
<evidence type="ECO:0000256" key="2">
    <source>
        <dbReference type="ARBA" id="ARBA00004651"/>
    </source>
</evidence>
<protein>
    <recommendedName>
        <fullName evidence="9">Flagellar M-ring protein</fullName>
    </recommendedName>
</protein>
<gene>
    <name evidence="14" type="primary">fliF</name>
    <name evidence="14" type="ORF">GCM10011512_25630</name>
</gene>
<comment type="subcellular location">
    <subcellularLocation>
        <location evidence="1 9">Bacterial flagellum basal body</location>
    </subcellularLocation>
    <subcellularLocation>
        <location evidence="2">Cell membrane</location>
        <topology evidence="2">Multi-pass membrane protein</topology>
    </subcellularLocation>
</comment>
<dbReference type="NCBIfam" id="TIGR00206">
    <property type="entry name" value="fliF"/>
    <property type="match status" value="1"/>
</dbReference>
<feature type="transmembrane region" description="Helical" evidence="11">
    <location>
        <begin position="21"/>
        <end position="45"/>
    </location>
</feature>
<evidence type="ECO:0000256" key="9">
    <source>
        <dbReference type="PIRNR" id="PIRNR004862"/>
    </source>
</evidence>
<evidence type="ECO:0000313" key="15">
    <source>
        <dbReference type="Proteomes" id="UP000597761"/>
    </source>
</evidence>
<dbReference type="InterPro" id="IPR006182">
    <property type="entry name" value="FliF_N_dom"/>
</dbReference>
<organism evidence="14 15">
    <name type="scientific">Tersicoccus solisilvae</name>
    <dbReference type="NCBI Taxonomy" id="1882339"/>
    <lineage>
        <taxon>Bacteria</taxon>
        <taxon>Bacillati</taxon>
        <taxon>Actinomycetota</taxon>
        <taxon>Actinomycetes</taxon>
        <taxon>Micrococcales</taxon>
        <taxon>Micrococcaceae</taxon>
        <taxon>Tersicoccus</taxon>
    </lineage>
</organism>
<dbReference type="Pfam" id="PF08345">
    <property type="entry name" value="YscJ_FliF_C"/>
    <property type="match status" value="1"/>
</dbReference>
<evidence type="ECO:0000256" key="11">
    <source>
        <dbReference type="SAM" id="Phobius"/>
    </source>
</evidence>
<dbReference type="Pfam" id="PF01514">
    <property type="entry name" value="YscJ_FliF"/>
    <property type="match status" value="1"/>
</dbReference>
<dbReference type="InterPro" id="IPR043427">
    <property type="entry name" value="YscJ/FliF"/>
</dbReference>
<dbReference type="Gene3D" id="3.30.300.30">
    <property type="match status" value="1"/>
</dbReference>
<keyword evidence="4" id="KW-1003">Cell membrane</keyword>
<dbReference type="Proteomes" id="UP000597761">
    <property type="component" value="Unassembled WGS sequence"/>
</dbReference>
<evidence type="ECO:0000313" key="14">
    <source>
        <dbReference type="EMBL" id="GGC97514.1"/>
    </source>
</evidence>
<evidence type="ECO:0000259" key="12">
    <source>
        <dbReference type="Pfam" id="PF01514"/>
    </source>
</evidence>
<dbReference type="PIRSF" id="PIRSF004862">
    <property type="entry name" value="FliF"/>
    <property type="match status" value="1"/>
</dbReference>
<sequence>MPPALSTLARRFTATVGRFSVAQRTIALIGIAVLVLGGIALTSWLTRPTYSPLFSGMKDADASAVVEQLRKDNVPYQLADGGSTVLVPEDKVYDERLKAAAAGLPAAPATGYSLLDSMGVTSSEFQQKVTYKRAIEGELAATIGHLDGVETASVQLAIPDKTVFTAQAADPTASVFIKTRPGLAISTDQVQAIVHLTSASVEKLTPKNVSVVDSTGAVLSAVGTGTAGTTSGQAADYQKQTQASVQAVLDRVVGPGNATVAVTPEIDTQSAEQTTESFTTTKDTQPLSETTTTEAYAGNGASGSTGVLGPDNIAVPGATPTSGATAGATGNGNYTSSATTRNNAVNKQTEQRTVPAGALKRQSVSVAVNQSAAGGLNVASLNQLVSAAAGIDTQRGDTLSLQVVPFSTSAAQQADAALKAAQAEADARANQQMWTNIFLGIGGLFLLLIIVAVLWLRSRRTARQPLELGGSPLTLQEMVDAPVAVEGPAVEAIGAAPMTSAIPVAAPLEAVGTAGSDIELRRSQVDALGGTDPKVAADYLRGMMDERVGA</sequence>
<comment type="similarity">
    <text evidence="3 9">Belongs to the FliF family.</text>
</comment>
<keyword evidence="14" id="KW-0282">Flagellum</keyword>
<feature type="compositionally biased region" description="Polar residues" evidence="10">
    <location>
        <begin position="266"/>
        <end position="294"/>
    </location>
</feature>
<comment type="function">
    <text evidence="9">The M ring may be actively involved in energy transduction.</text>
</comment>
<evidence type="ECO:0000256" key="4">
    <source>
        <dbReference type="ARBA" id="ARBA00022475"/>
    </source>
</evidence>
<accession>A0ABQ1PI75</accession>
<keyword evidence="15" id="KW-1185">Reference proteome</keyword>
<keyword evidence="5 11" id="KW-0812">Transmembrane</keyword>
<dbReference type="PANTHER" id="PTHR30046">
    <property type="entry name" value="FLAGELLAR M-RING PROTEIN"/>
    <property type="match status" value="1"/>
</dbReference>
<proteinExistence type="inferred from homology"/>
<evidence type="ECO:0000259" key="13">
    <source>
        <dbReference type="Pfam" id="PF08345"/>
    </source>
</evidence>
<keyword evidence="8 9" id="KW-0975">Bacterial flagellum</keyword>
<keyword evidence="14" id="KW-0969">Cilium</keyword>
<evidence type="ECO:0000256" key="10">
    <source>
        <dbReference type="SAM" id="MobiDB-lite"/>
    </source>
</evidence>
<keyword evidence="7 11" id="KW-0472">Membrane</keyword>
<evidence type="ECO:0000256" key="5">
    <source>
        <dbReference type="ARBA" id="ARBA00022692"/>
    </source>
</evidence>
<evidence type="ECO:0000256" key="3">
    <source>
        <dbReference type="ARBA" id="ARBA00007971"/>
    </source>
</evidence>
<keyword evidence="6 11" id="KW-1133">Transmembrane helix</keyword>
<feature type="transmembrane region" description="Helical" evidence="11">
    <location>
        <begin position="433"/>
        <end position="456"/>
    </location>
</feature>
<dbReference type="EMBL" id="BMJI01000020">
    <property type="protein sequence ID" value="GGC97514.1"/>
    <property type="molecule type" value="Genomic_DNA"/>
</dbReference>
<dbReference type="RefSeq" id="WP_188668825.1">
    <property type="nucleotide sequence ID" value="NZ_BMJI01000020.1"/>
</dbReference>
<evidence type="ECO:0000256" key="1">
    <source>
        <dbReference type="ARBA" id="ARBA00004117"/>
    </source>
</evidence>
<dbReference type="PANTHER" id="PTHR30046:SF0">
    <property type="entry name" value="FLAGELLAR M-RING PROTEIN"/>
    <property type="match status" value="1"/>
</dbReference>
<feature type="domain" description="Flagellar M-ring C-terminal" evidence="13">
    <location>
        <begin position="249"/>
        <end position="406"/>
    </location>
</feature>
<dbReference type="InterPro" id="IPR045851">
    <property type="entry name" value="AMP-bd_C_sf"/>
</dbReference>
<dbReference type="InterPro" id="IPR013556">
    <property type="entry name" value="Flag_M-ring_C"/>
</dbReference>
<feature type="domain" description="Flagellar M-ring N-terminal" evidence="12">
    <location>
        <begin position="46"/>
        <end position="220"/>
    </location>
</feature>
<feature type="compositionally biased region" description="Polar residues" evidence="10">
    <location>
        <begin position="337"/>
        <end position="349"/>
    </location>
</feature>
<evidence type="ECO:0000256" key="6">
    <source>
        <dbReference type="ARBA" id="ARBA00022989"/>
    </source>
</evidence>
<feature type="compositionally biased region" description="Low complexity" evidence="10">
    <location>
        <begin position="314"/>
        <end position="336"/>
    </location>
</feature>
<comment type="caution">
    <text evidence="14">The sequence shown here is derived from an EMBL/GenBank/DDBJ whole genome shotgun (WGS) entry which is preliminary data.</text>
</comment>
<evidence type="ECO:0000256" key="7">
    <source>
        <dbReference type="ARBA" id="ARBA00023136"/>
    </source>
</evidence>
<dbReference type="InterPro" id="IPR000067">
    <property type="entry name" value="FlgMring_FliF"/>
</dbReference>
<reference evidence="15" key="1">
    <citation type="journal article" date="2019" name="Int. J. Syst. Evol. Microbiol.">
        <title>The Global Catalogue of Microorganisms (GCM) 10K type strain sequencing project: providing services to taxonomists for standard genome sequencing and annotation.</title>
        <authorList>
            <consortium name="The Broad Institute Genomics Platform"/>
            <consortium name="The Broad Institute Genome Sequencing Center for Infectious Disease"/>
            <person name="Wu L."/>
            <person name="Ma J."/>
        </authorList>
    </citation>
    <scope>NUCLEOTIDE SEQUENCE [LARGE SCALE GENOMIC DNA]</scope>
    <source>
        <strain evidence="15">CGMCC 1.15480</strain>
    </source>
</reference>
<name>A0ABQ1PI75_9MICC</name>